<dbReference type="Pfam" id="PF13385">
    <property type="entry name" value="Laminin_G_3"/>
    <property type="match status" value="1"/>
</dbReference>
<dbReference type="EMBL" id="JADOUF010000001">
    <property type="protein sequence ID" value="MBG6140529.1"/>
    <property type="molecule type" value="Genomic_DNA"/>
</dbReference>
<dbReference type="Gene3D" id="2.60.120.200">
    <property type="match status" value="1"/>
</dbReference>
<accession>A0A8J7GJI2</accession>
<sequence length="1493" mass="152502">MAMSTAGYAAPALASAVPPVDPSPSAALVQKARYEFGATPSDGKLMNDLGQTYDATVRNGATTDVGSGSDSWASPGAPWYTLVLDGTDDHVSSTATVATDSSFTVAAWVKVTKIGANYAVVSQDGTRVSGYYLKVNASGKWQFSIPRSDSETAAWDTVTGPAAVVNEWTHLTGVYDAAGQLRLYVNGFQAGTAAHTATWKATGDTQIGRSLWVGAPGDYLPGNVDEVRLWQGVLPDIAIAQLVVSADTARADRCKVGHWLHAGGPQVKAVAGAALAGTDVDTRRVLAGFGWGFSPLEKAADADDVALRAVDTAQNDRYTAWHNTLASYKLPAGSDSTGFDVAPQYGAEMRKFLFDRQDRTFRHYFDEPPAPKPTPAALDRALAIRAAREAAGDQTISWLYPEWRVRAWSANDIAKFIQFGGLPSVAPATDSVEYRMEVEDLKIKWAGCDSTDPADPAGVLASVTATGHVEWQAELAAQAPQRATIVAAEIQAAKDTRTASAAMVEAQGQAWIAGQLLKWQKYWQGVSQTSLLYPKPAEFTKANSDLAAARAAVAAQLTIAQNAAASAKTQADKVAAAQAQAATVATTNGTPVGRGLTYARQTAQVTKASAAAALAGSKAVEATLNAVKATNADSAALQALAQTQAHALQAEYQRAAAVEAASQAHAAAVAAAGQATQAAAAAAKAKADRATAEQAERTATTAAADAKAKRGVAEAERATAAAARAKAEAERTKAAQFEAQAQTQQGIAASARGAASTAAGTAAQKRSEAEAAETRAGAARDAAVTAEERRDALESRARAYEAAAAAAEGTSAAGAARTAATEARTAATEAGTAADAARSAATAAGNAAVSARAAATQATGASERARAAANAADADAATAWSASSTAHAAAADAIVAADQAAANVKAAQALADAALTQAAKAKADAATARVEADKALVDSARVAGQAFAATQSAIAARDAAMQATAPANEAIALGTPFRTADASAGMAVLVGQSALTVAQQQAAVGQVRADEAARAAAAAQLAATQAVGDAKVAAQAAASAAADAASAATSVEQARGSATQAATDAAATQRAAENTANLWGQTQLDAWAAGSAAYAAASDASSARSSATAAERDAAGARTAANTAEGDASAARASATAAETDATAAEAAAANAQALAQQAQEAASRAEAAQRVASDTTKQSASGPLHMKDVVTDYSDVQHTITGDAYMCSFTGPIDDPRSACDVPIVHHFHGVAHFYLMTCNLKIPDPTPQNCYNHYSRTFIADQRIDQDIADTIHITGRAMFDQALENAKQLFIGDLIKCIDGKLLNCAIFAALLVVPPGLKAAAEALEVFRLATITGVGLDDAYAVLKLSQLSPAALAELDALRAASKARIIAALFAELTANGVKFSAENIVAIGRNLEGKIVFLETGSSRAGLTHILEEHEADFARVGIPRDEVANFVLRACTEGKLVGYQDPKQTRGIYEYMYKGLTYRVAVTVGDNGFIVGANPTGSGV</sequence>
<keyword evidence="7" id="KW-1185">Reference proteome</keyword>
<feature type="coiled-coil region" evidence="3">
    <location>
        <begin position="712"/>
        <end position="740"/>
    </location>
</feature>
<proteinExistence type="predicted"/>
<dbReference type="SUPFAM" id="SSF49899">
    <property type="entry name" value="Concanavalin A-like lectins/glucanases"/>
    <property type="match status" value="1"/>
</dbReference>
<feature type="compositionally biased region" description="Low complexity" evidence="4">
    <location>
        <begin position="1116"/>
        <end position="1137"/>
    </location>
</feature>
<feature type="region of interest" description="Disordered" evidence="4">
    <location>
        <begin position="759"/>
        <end position="790"/>
    </location>
</feature>
<evidence type="ECO:0000259" key="5">
    <source>
        <dbReference type="SMART" id="SM00560"/>
    </source>
</evidence>
<keyword evidence="3" id="KW-0175">Coiled coil</keyword>
<name>A0A8J7GJI2_9ACTN</name>
<feature type="compositionally biased region" description="Low complexity" evidence="4">
    <location>
        <begin position="774"/>
        <end position="785"/>
    </location>
</feature>
<dbReference type="InterPro" id="IPR013320">
    <property type="entry name" value="ConA-like_dom_sf"/>
</dbReference>
<comment type="caution">
    <text evidence="6">The sequence shown here is derived from an EMBL/GenBank/DDBJ whole genome shotgun (WGS) entry which is preliminary data.</text>
</comment>
<dbReference type="InterPro" id="IPR006558">
    <property type="entry name" value="LamG-like"/>
</dbReference>
<evidence type="ECO:0000256" key="1">
    <source>
        <dbReference type="ARBA" id="ARBA00022729"/>
    </source>
</evidence>
<evidence type="ECO:0000313" key="7">
    <source>
        <dbReference type="Proteomes" id="UP000622552"/>
    </source>
</evidence>
<protein>
    <recommendedName>
        <fullName evidence="5">LamG-like jellyroll fold domain-containing protein</fullName>
    </recommendedName>
</protein>
<reference evidence="6" key="1">
    <citation type="submission" date="2020-11" db="EMBL/GenBank/DDBJ databases">
        <title>Sequencing the genomes of 1000 actinobacteria strains.</title>
        <authorList>
            <person name="Klenk H.-P."/>
        </authorList>
    </citation>
    <scope>NUCLEOTIDE SEQUENCE</scope>
    <source>
        <strain evidence="6">DSM 45356</strain>
    </source>
</reference>
<feature type="region of interest" description="Disordered" evidence="4">
    <location>
        <begin position="1109"/>
        <end position="1137"/>
    </location>
</feature>
<dbReference type="Proteomes" id="UP000622552">
    <property type="component" value="Unassembled WGS sequence"/>
</dbReference>
<evidence type="ECO:0000313" key="6">
    <source>
        <dbReference type="EMBL" id="MBG6140529.1"/>
    </source>
</evidence>
<feature type="coiled-coil region" evidence="3">
    <location>
        <begin position="1142"/>
        <end position="1172"/>
    </location>
</feature>
<dbReference type="SMART" id="SM00560">
    <property type="entry name" value="LamGL"/>
    <property type="match status" value="1"/>
</dbReference>
<feature type="domain" description="LamG-like jellyroll fold" evidence="5">
    <location>
        <begin position="101"/>
        <end position="237"/>
    </location>
</feature>
<evidence type="ECO:0000256" key="2">
    <source>
        <dbReference type="ARBA" id="ARBA00023157"/>
    </source>
</evidence>
<evidence type="ECO:0000256" key="3">
    <source>
        <dbReference type="SAM" id="Coils"/>
    </source>
</evidence>
<gene>
    <name evidence="6" type="ORF">IW245_006723</name>
</gene>
<keyword evidence="1" id="KW-0732">Signal</keyword>
<evidence type="ECO:0000256" key="4">
    <source>
        <dbReference type="SAM" id="MobiDB-lite"/>
    </source>
</evidence>
<organism evidence="6 7">
    <name type="scientific">Longispora fulva</name>
    <dbReference type="NCBI Taxonomy" id="619741"/>
    <lineage>
        <taxon>Bacteria</taxon>
        <taxon>Bacillati</taxon>
        <taxon>Actinomycetota</taxon>
        <taxon>Actinomycetes</taxon>
        <taxon>Micromonosporales</taxon>
        <taxon>Micromonosporaceae</taxon>
        <taxon>Longispora</taxon>
    </lineage>
</organism>
<keyword evidence="2" id="KW-1015">Disulfide bond</keyword>